<dbReference type="GO" id="GO:0003676">
    <property type="term" value="F:nucleic acid binding"/>
    <property type="evidence" value="ECO:0007669"/>
    <property type="project" value="InterPro"/>
</dbReference>
<accession>A0A8B6FC05</accession>
<keyword evidence="3" id="KW-0540">Nuclease</keyword>
<dbReference type="FunFam" id="1.10.340.70:FF:000001">
    <property type="entry name" value="Retrovirus-related Pol polyprotein from transposon gypsy-like Protein"/>
    <property type="match status" value="1"/>
</dbReference>
<evidence type="ECO:0000256" key="3">
    <source>
        <dbReference type="ARBA" id="ARBA00022722"/>
    </source>
</evidence>
<dbReference type="InterPro" id="IPR050951">
    <property type="entry name" value="Retrovirus_Pol_polyprotein"/>
</dbReference>
<sequence length="755" mass="87073">MANYYRRFIKDYSKIVSPLTALTHKNQPVKLKWTPKCQTAFESIKQALITAPVLAYPDLSKPFILTCDASDEAISFVLGQLDFENKEYVVAYGNKTLTKEEKRYNTSEKECLAILKGVETYRPYLANSHFTVVTDHSALVWLKSAKHTGRLARWALRMQDLQFSIIHRPGKSNVVADCLSRIPNPFNTDSVQAISLSKDILSESSDDTESLSEPLESEDVLSDAEEFDEYKPKWRTEVKLIYEFDHVDDGHESPMVAAIEAQNVQETIDDKVSLSQLQKECPDFSAIYTYLSLGELPDDRKLRDKVVSESKYFSLSDGVLNHWYQRRCRGLAEEFKRIKQIALPKCLRLDALKSYHDSLASGGHIGREKVYNSLMEKYWWNNMHQNVIDYVKSCDRCQRAKQNCNPNRPPLTKMPQVGRFDRWHIDVLGPLTKSPDGYEYVLLVVDAFSRWCEGFPMKTQNAKEIAENLYNGVVTRYGSPRVLCSDRGQAFLKGLSHQLQVFSPFYMMFGQDMKIPFDIALEPKDNLPQDTKTYLNQFISNIKVAHTIAHQNEAVNKEKDKVRHDEKAKTQTFAVGDLVLIKVHKFPTGMSRKLCDKAEGPYHIEEIGPNHTYALRRQSDQKKHKSLMNATNLQLYTRPEPVRQRLTVHPPNQNDAPEPDSDTESLEDDAEIQDAHDNVVQPPPQPVIDPLKKYTFKEIIKGRRKQGRREMYVKWLDNTNTWEPDTNFDQDMLDYINSRWTKKGKRKKSLLNLDL</sequence>
<reference evidence="9" key="1">
    <citation type="submission" date="2018-11" db="EMBL/GenBank/DDBJ databases">
        <authorList>
            <person name="Alioto T."/>
            <person name="Alioto T."/>
        </authorList>
    </citation>
    <scope>NUCLEOTIDE SEQUENCE</scope>
</reference>
<dbReference type="Proteomes" id="UP000596742">
    <property type="component" value="Unassembled WGS sequence"/>
</dbReference>
<dbReference type="Pfam" id="PF17917">
    <property type="entry name" value="RT_RNaseH"/>
    <property type="match status" value="1"/>
</dbReference>
<dbReference type="Pfam" id="PF00665">
    <property type="entry name" value="rve"/>
    <property type="match status" value="1"/>
</dbReference>
<dbReference type="Gene3D" id="1.10.340.70">
    <property type="match status" value="1"/>
</dbReference>
<dbReference type="SUPFAM" id="SSF53098">
    <property type="entry name" value="Ribonuclease H-like"/>
    <property type="match status" value="1"/>
</dbReference>
<dbReference type="PANTHER" id="PTHR37984">
    <property type="entry name" value="PROTEIN CBG26694"/>
    <property type="match status" value="1"/>
</dbReference>
<keyword evidence="5" id="KW-0378">Hydrolase</keyword>
<feature type="compositionally biased region" description="Acidic residues" evidence="7">
    <location>
        <begin position="657"/>
        <end position="668"/>
    </location>
</feature>
<gene>
    <name evidence="9" type="ORF">MGAL_10B092579</name>
</gene>
<dbReference type="PROSITE" id="PS50994">
    <property type="entry name" value="INTEGRASE"/>
    <property type="match status" value="1"/>
</dbReference>
<dbReference type="InterPro" id="IPR043128">
    <property type="entry name" value="Rev_trsase/Diguanyl_cyclase"/>
</dbReference>
<dbReference type="InterPro" id="IPR041588">
    <property type="entry name" value="Integrase_H2C2"/>
</dbReference>
<dbReference type="EMBL" id="UYJE01006625">
    <property type="protein sequence ID" value="VDI47582.1"/>
    <property type="molecule type" value="Genomic_DNA"/>
</dbReference>
<dbReference type="FunFam" id="3.10.20.370:FF:000001">
    <property type="entry name" value="Retrovirus-related Pol polyprotein from transposon 17.6-like protein"/>
    <property type="match status" value="1"/>
</dbReference>
<dbReference type="GO" id="GO:0016787">
    <property type="term" value="F:hydrolase activity"/>
    <property type="evidence" value="ECO:0007669"/>
    <property type="project" value="UniProtKB-KW"/>
</dbReference>
<proteinExistence type="predicted"/>
<comment type="caution">
    <text evidence="9">The sequence shown here is derived from an EMBL/GenBank/DDBJ whole genome shotgun (WGS) entry which is preliminary data.</text>
</comment>
<name>A0A8B6FC05_MYTGA</name>
<feature type="region of interest" description="Disordered" evidence="7">
    <location>
        <begin position="618"/>
        <end position="668"/>
    </location>
</feature>
<dbReference type="GO" id="GO:0004519">
    <property type="term" value="F:endonuclease activity"/>
    <property type="evidence" value="ECO:0007669"/>
    <property type="project" value="UniProtKB-KW"/>
</dbReference>
<dbReference type="OrthoDB" id="5868531at2759"/>
<evidence type="ECO:0000256" key="2">
    <source>
        <dbReference type="ARBA" id="ARBA00022695"/>
    </source>
</evidence>
<evidence type="ECO:0000313" key="9">
    <source>
        <dbReference type="EMBL" id="VDI47582.1"/>
    </source>
</evidence>
<evidence type="ECO:0000313" key="10">
    <source>
        <dbReference type="Proteomes" id="UP000596742"/>
    </source>
</evidence>
<dbReference type="Pfam" id="PF17921">
    <property type="entry name" value="Integrase_H2C2"/>
    <property type="match status" value="1"/>
</dbReference>
<dbReference type="InterPro" id="IPR043502">
    <property type="entry name" value="DNA/RNA_pol_sf"/>
</dbReference>
<evidence type="ECO:0000256" key="1">
    <source>
        <dbReference type="ARBA" id="ARBA00022679"/>
    </source>
</evidence>
<dbReference type="GO" id="GO:0015074">
    <property type="term" value="P:DNA integration"/>
    <property type="evidence" value="ECO:0007669"/>
    <property type="project" value="InterPro"/>
</dbReference>
<dbReference type="InterPro" id="IPR001584">
    <property type="entry name" value="Integrase_cat-core"/>
</dbReference>
<dbReference type="InterPro" id="IPR016197">
    <property type="entry name" value="Chromo-like_dom_sf"/>
</dbReference>
<dbReference type="FunFam" id="3.30.70.270:FF:000020">
    <property type="entry name" value="Transposon Tf2-6 polyprotein-like Protein"/>
    <property type="match status" value="1"/>
</dbReference>
<dbReference type="SUPFAM" id="SSF54160">
    <property type="entry name" value="Chromo domain-like"/>
    <property type="match status" value="1"/>
</dbReference>
<keyword evidence="4" id="KW-0255">Endonuclease</keyword>
<protein>
    <submittedName>
        <fullName evidence="9">Protein SFI1</fullName>
    </submittedName>
</protein>
<dbReference type="SUPFAM" id="SSF56672">
    <property type="entry name" value="DNA/RNA polymerases"/>
    <property type="match status" value="1"/>
</dbReference>
<dbReference type="Gene3D" id="3.30.420.10">
    <property type="entry name" value="Ribonuclease H-like superfamily/Ribonuclease H"/>
    <property type="match status" value="1"/>
</dbReference>
<dbReference type="InterPro" id="IPR012337">
    <property type="entry name" value="RNaseH-like_sf"/>
</dbReference>
<dbReference type="InterPro" id="IPR036397">
    <property type="entry name" value="RNaseH_sf"/>
</dbReference>
<dbReference type="AlphaFoldDB" id="A0A8B6FC05"/>
<evidence type="ECO:0000256" key="5">
    <source>
        <dbReference type="ARBA" id="ARBA00022801"/>
    </source>
</evidence>
<feature type="domain" description="Integrase catalytic" evidence="8">
    <location>
        <begin position="411"/>
        <end position="502"/>
    </location>
</feature>
<dbReference type="Gene3D" id="2.40.50.40">
    <property type="match status" value="1"/>
</dbReference>
<keyword evidence="10" id="KW-1185">Reference proteome</keyword>
<keyword evidence="6" id="KW-0695">RNA-directed DNA polymerase</keyword>
<dbReference type="PANTHER" id="PTHR37984:SF5">
    <property type="entry name" value="PROTEIN NYNRIN-LIKE"/>
    <property type="match status" value="1"/>
</dbReference>
<dbReference type="CDD" id="cd09274">
    <property type="entry name" value="RNase_HI_RT_Ty3"/>
    <property type="match status" value="1"/>
</dbReference>
<dbReference type="Gene3D" id="3.30.70.270">
    <property type="match status" value="1"/>
</dbReference>
<organism evidence="9 10">
    <name type="scientific">Mytilus galloprovincialis</name>
    <name type="common">Mediterranean mussel</name>
    <dbReference type="NCBI Taxonomy" id="29158"/>
    <lineage>
        <taxon>Eukaryota</taxon>
        <taxon>Metazoa</taxon>
        <taxon>Spiralia</taxon>
        <taxon>Lophotrochozoa</taxon>
        <taxon>Mollusca</taxon>
        <taxon>Bivalvia</taxon>
        <taxon>Autobranchia</taxon>
        <taxon>Pteriomorphia</taxon>
        <taxon>Mytilida</taxon>
        <taxon>Mytiloidea</taxon>
        <taxon>Mytilidae</taxon>
        <taxon>Mytilinae</taxon>
        <taxon>Mytilus</taxon>
    </lineage>
</organism>
<keyword evidence="2" id="KW-0548">Nucleotidyltransferase</keyword>
<keyword evidence="1" id="KW-0808">Transferase</keyword>
<evidence type="ECO:0000256" key="4">
    <source>
        <dbReference type="ARBA" id="ARBA00022759"/>
    </source>
</evidence>
<dbReference type="GO" id="GO:0003964">
    <property type="term" value="F:RNA-directed DNA polymerase activity"/>
    <property type="evidence" value="ECO:0007669"/>
    <property type="project" value="UniProtKB-KW"/>
</dbReference>
<dbReference type="InterPro" id="IPR041373">
    <property type="entry name" value="RT_RNaseH"/>
</dbReference>
<evidence type="ECO:0000256" key="7">
    <source>
        <dbReference type="SAM" id="MobiDB-lite"/>
    </source>
</evidence>
<evidence type="ECO:0000256" key="6">
    <source>
        <dbReference type="ARBA" id="ARBA00022918"/>
    </source>
</evidence>
<evidence type="ECO:0000259" key="8">
    <source>
        <dbReference type="PROSITE" id="PS50994"/>
    </source>
</evidence>
<dbReference type="Gene3D" id="3.10.20.370">
    <property type="match status" value="1"/>
</dbReference>